<reference evidence="2" key="1">
    <citation type="submission" date="2023-10" db="EMBL/GenBank/DDBJ databases">
        <authorList>
            <person name="Chen Y."/>
            <person name="Shah S."/>
            <person name="Dougan E. K."/>
            <person name="Thang M."/>
            <person name="Chan C."/>
        </authorList>
    </citation>
    <scope>NUCLEOTIDE SEQUENCE [LARGE SCALE GENOMIC DNA]</scope>
</reference>
<keyword evidence="3" id="KW-1185">Reference proteome</keyword>
<evidence type="ECO:0000256" key="1">
    <source>
        <dbReference type="SAM" id="MobiDB-lite"/>
    </source>
</evidence>
<protein>
    <submittedName>
        <fullName evidence="2">Uncharacterized protein</fullName>
    </submittedName>
</protein>
<comment type="caution">
    <text evidence="2">The sequence shown here is derived from an EMBL/GenBank/DDBJ whole genome shotgun (WGS) entry which is preliminary data.</text>
</comment>
<evidence type="ECO:0000313" key="2">
    <source>
        <dbReference type="EMBL" id="CAK0801384.1"/>
    </source>
</evidence>
<accession>A0ABN9Q7B3</accession>
<organism evidence="2 3">
    <name type="scientific">Prorocentrum cordatum</name>
    <dbReference type="NCBI Taxonomy" id="2364126"/>
    <lineage>
        <taxon>Eukaryota</taxon>
        <taxon>Sar</taxon>
        <taxon>Alveolata</taxon>
        <taxon>Dinophyceae</taxon>
        <taxon>Prorocentrales</taxon>
        <taxon>Prorocentraceae</taxon>
        <taxon>Prorocentrum</taxon>
    </lineage>
</organism>
<feature type="region of interest" description="Disordered" evidence="1">
    <location>
        <begin position="86"/>
        <end position="114"/>
    </location>
</feature>
<proteinExistence type="predicted"/>
<gene>
    <name evidence="2" type="ORF">PCOR1329_LOCUS9266</name>
</gene>
<feature type="non-terminal residue" evidence="2">
    <location>
        <position position="1"/>
    </location>
</feature>
<dbReference type="Proteomes" id="UP001189429">
    <property type="component" value="Unassembled WGS sequence"/>
</dbReference>
<name>A0ABN9Q7B3_9DINO</name>
<feature type="region of interest" description="Disordered" evidence="1">
    <location>
        <begin position="185"/>
        <end position="206"/>
    </location>
</feature>
<evidence type="ECO:0000313" key="3">
    <source>
        <dbReference type="Proteomes" id="UP001189429"/>
    </source>
</evidence>
<feature type="region of interest" description="Disordered" evidence="1">
    <location>
        <begin position="285"/>
        <end position="331"/>
    </location>
</feature>
<sequence>CARRAGAPLGLPVLSAASVRTKARRRAYAGMLDGVGGWVKPLGRSATTSTTFVDMGASVRDGLARLFQLGRRQTCGNRILAAVARRGPRHAEAGPRDLPSAQQAAKGRRQLAPPKIQMATPIEAVAMIINYTGKCGLEQQAIAARLLFEIHGRPGEIHGPRIKVGEASKTGEFDAAARLDLERQLELGPARPQMNASRRRDGAAETASLFTISQSEAAAARRDAAQAPGLKKLGARHLRQLRHSGPSHDYAANLRGLEHIRRRGRWKSRRSARRRGIGGHLTQQLQEMGAAHTPAPAASGAPRKRPKAWPTGASGSEPGPPPLGTMSARTLVSEPNMPTCCALRRHSATATCSASAVS</sequence>
<feature type="compositionally biased region" description="Low complexity" evidence="1">
    <location>
        <begin position="290"/>
        <end position="301"/>
    </location>
</feature>
<dbReference type="EMBL" id="CAUYUJ010002569">
    <property type="protein sequence ID" value="CAK0801384.1"/>
    <property type="molecule type" value="Genomic_DNA"/>
</dbReference>